<evidence type="ECO:0000313" key="3">
    <source>
        <dbReference type="EMBL" id="NYS26241.1"/>
    </source>
</evidence>
<comment type="caution">
    <text evidence="3">The sequence shown here is derived from an EMBL/GenBank/DDBJ whole genome shotgun (WGS) entry which is preliminary data.</text>
</comment>
<dbReference type="RefSeq" id="WP_179907037.1">
    <property type="nucleotide sequence ID" value="NZ_JACBXS010000037.1"/>
</dbReference>
<gene>
    <name evidence="3" type="ORF">HUK65_14720</name>
</gene>
<feature type="signal peptide" evidence="2">
    <location>
        <begin position="1"/>
        <end position="24"/>
    </location>
</feature>
<reference evidence="3 4" key="1">
    <citation type="journal article" date="2000" name="Arch. Microbiol.">
        <title>Rhodobaca bogoriensis gen. nov. and sp. nov., an alkaliphilic purple nonsulfur bacterium from African Rift Valley soda lakes.</title>
        <authorList>
            <person name="Milford A.D."/>
            <person name="Achenbach L.A."/>
            <person name="Jung D.O."/>
            <person name="Madigan M.T."/>
        </authorList>
    </citation>
    <scope>NUCLEOTIDE SEQUENCE [LARGE SCALE GENOMIC DNA]</scope>
    <source>
        <strain evidence="3 4">2376</strain>
    </source>
</reference>
<evidence type="ECO:0000256" key="2">
    <source>
        <dbReference type="SAM" id="SignalP"/>
    </source>
</evidence>
<evidence type="ECO:0000256" key="1">
    <source>
        <dbReference type="SAM" id="MobiDB-lite"/>
    </source>
</evidence>
<sequence>MFEKTTRAALLGSVAAFAIGGAHAQTDVQTEGDMASEACVALADRLATDAQIEADVRTDVEAVIASGDANQCQVVFTAWEDEGEISRESLELVGTEQVTERMIVQQEIEIDADVAVYQPPAEVDVDTGTPEIVWTMPRQNATINEQAPEIIIRQARPTVHVEVPQPRVTVMIPEPEVTITWPETTLDMSQLEPMIEVRIPEPVVTVNMPAPVIELTIGGAGPSELTELEDGRFAPQGATEDDLQPRITFQGHEATVSPGQEAETPEIVFNRGEPVVKYEGQDPEVTVEVVGEPEIRISTGRQGDDGDVTPRDKDSAESDDDVLSEQDTDAVDDAQSRD</sequence>
<feature type="chain" id="PRO_5031471291" evidence="2">
    <location>
        <begin position="25"/>
        <end position="338"/>
    </location>
</feature>
<protein>
    <submittedName>
        <fullName evidence="3">Uncharacterized protein</fullName>
    </submittedName>
</protein>
<feature type="region of interest" description="Disordered" evidence="1">
    <location>
        <begin position="254"/>
        <end position="338"/>
    </location>
</feature>
<dbReference type="AlphaFoldDB" id="A0A7Z0L0I4"/>
<keyword evidence="4" id="KW-1185">Reference proteome</keyword>
<keyword evidence="2" id="KW-0732">Signal</keyword>
<name>A0A7Z0L0I4_9RHOB</name>
<accession>A0A7Z0L0I4</accession>
<feature type="compositionally biased region" description="Low complexity" evidence="1">
    <location>
        <begin position="283"/>
        <end position="292"/>
    </location>
</feature>
<dbReference type="EMBL" id="JACBXS010000037">
    <property type="protein sequence ID" value="NYS26241.1"/>
    <property type="molecule type" value="Genomic_DNA"/>
</dbReference>
<feature type="compositionally biased region" description="Basic and acidic residues" evidence="1">
    <location>
        <begin position="302"/>
        <end position="316"/>
    </location>
</feature>
<evidence type="ECO:0000313" key="4">
    <source>
        <dbReference type="Proteomes" id="UP000529417"/>
    </source>
</evidence>
<organism evidence="3 4">
    <name type="scientific">Rhabdonatronobacter sediminivivens</name>
    <dbReference type="NCBI Taxonomy" id="2743469"/>
    <lineage>
        <taxon>Bacteria</taxon>
        <taxon>Pseudomonadati</taxon>
        <taxon>Pseudomonadota</taxon>
        <taxon>Alphaproteobacteria</taxon>
        <taxon>Rhodobacterales</taxon>
        <taxon>Paracoccaceae</taxon>
        <taxon>Rhabdonatronobacter</taxon>
    </lineage>
</organism>
<feature type="compositionally biased region" description="Acidic residues" evidence="1">
    <location>
        <begin position="317"/>
        <end position="332"/>
    </location>
</feature>
<proteinExistence type="predicted"/>
<dbReference type="Proteomes" id="UP000529417">
    <property type="component" value="Unassembled WGS sequence"/>
</dbReference>